<feature type="region of interest" description="Disordered" evidence="1">
    <location>
        <begin position="435"/>
        <end position="469"/>
    </location>
</feature>
<feature type="compositionally biased region" description="Polar residues" evidence="1">
    <location>
        <begin position="835"/>
        <end position="855"/>
    </location>
</feature>
<dbReference type="EMBL" id="CAJHIA010000011">
    <property type="protein sequence ID" value="CAD6444184.1"/>
    <property type="molecule type" value="Genomic_DNA"/>
</dbReference>
<feature type="region of interest" description="Disordered" evidence="1">
    <location>
        <begin position="830"/>
        <end position="887"/>
    </location>
</feature>
<evidence type="ECO:0000256" key="1">
    <source>
        <dbReference type="SAM" id="MobiDB-lite"/>
    </source>
</evidence>
<dbReference type="OrthoDB" id="5341904at2759"/>
<proteinExistence type="predicted"/>
<feature type="compositionally biased region" description="Basic and acidic residues" evidence="1">
    <location>
        <begin position="860"/>
        <end position="872"/>
    </location>
</feature>
<feature type="compositionally biased region" description="Low complexity" evidence="1">
    <location>
        <begin position="102"/>
        <end position="113"/>
    </location>
</feature>
<feature type="region of interest" description="Disordered" evidence="1">
    <location>
        <begin position="67"/>
        <end position="114"/>
    </location>
</feature>
<sequence length="1146" mass="125380">MGNSQSVQGPRRGKKLSKPKTKPSGPPLSNSNSPNPSRRNSVNGKGIVAAAASILPHGKLDSVLETESLEHIPEPTPKKKKRMSIFRSKSSKKDMGNTQLGVNVNSVPSVSPPMDTARFTRSDSLSSVTLEATEEKPWAAPNPRPSFHPSRKSLPHVPFASKNNNNNNSNNRLSLVSEGLSPRPDSTNIATGLAGQHFAEMDWQLSDPFCQRTQSDPAIYAPIRRKSLLQHGVATRPSITSNPQSFQNHTPVSYHNIGKWSASPLTLRTNVDSENPAARTSTPNDLGHIGSFQLGSLRITNGSASPTPSADERRASLPHNDQHIATLKASSKVQGIAHRSYTISVPAEAMKRPWTPTFLEPSSENSSHDSLTIKIPDNTSTLNSPLSPTNVHSLTLPPQLSPFSFVESPIGSPLLQATSKNTALNDELFEIEMSTPTLEPSSSNDNRSFDSGYGPSPATPEQQTDRIQVPRDMILKPLAKTDSGYNSSTSEKNSTAKVLPTKISLKTTEAPRALAKESLPHSLSLAYSDVPSDNQFFNHSHSSANHAIPMVSPESQKTSRLNNVSSPNLGYEAQNPQQTPMYHRQSMPVVPRQPQIFATGESPSSQWEMQRQLPQSYYSGGPGFTAQSRSHSEKHLPTAASYQHSERVDEIMGYKAMRRVSSKETITTIMSLEPAEIESTYNRLHNAIPPIPTSIPEEDYHAGWKPPNVRRHSCAPAALSTPRNRYTLQPYHTPTSLNTYPQEDQTDFENHVTSFETIKNSLGGSPYDLALTAMEKTPPRAEPRGTPAPGTTGMTAQLQSIHVNLIRSQSEEPPISRPHINEHQESYNKLVGGNQFDNDSTEPNSRATSSSSTFTLRDLPSQRRSSEDDGKRLSIARTSRVNSPPPVSFQIQRNSVLVPASGQLVLPKVRFPSVEQSLPQPMSPEMQTSPQRKPITAAPTSHTPHAIREVTSQTSVASGQELWFDSPEKQDLPAQLQIGYSERPYKIRSQSVRPATHYHRPIPPHHFSFDAHNNSEKISRTANVYSEKEWETHAGAYDHTYGSSTNLHELSGDTPNNEYDAPYSEEPQTIPELGNSTQDMLVLDRYAGGLGYGFEPGYGLGGSAGTRNGGMMNKGGRKGVGVSKEWGLDFSDVPIIMQRVPVGAGI</sequence>
<feature type="region of interest" description="Disordered" evidence="1">
    <location>
        <begin position="618"/>
        <end position="644"/>
    </location>
</feature>
<feature type="compositionally biased region" description="Low complexity" evidence="1">
    <location>
        <begin position="27"/>
        <end position="44"/>
    </location>
</feature>
<reference evidence="2" key="1">
    <citation type="submission" date="2020-10" db="EMBL/GenBank/DDBJ databases">
        <authorList>
            <person name="Kusch S."/>
        </authorList>
    </citation>
    <scope>NUCLEOTIDE SEQUENCE</scope>
    <source>
        <strain evidence="2">SwB9</strain>
    </source>
</reference>
<feature type="region of interest" description="Disordered" evidence="1">
    <location>
        <begin position="1"/>
        <end position="45"/>
    </location>
</feature>
<dbReference type="Proteomes" id="UP000624404">
    <property type="component" value="Unassembled WGS sequence"/>
</dbReference>
<feature type="compositionally biased region" description="Basic and acidic residues" evidence="1">
    <location>
        <begin position="67"/>
        <end position="77"/>
    </location>
</feature>
<evidence type="ECO:0000313" key="2">
    <source>
        <dbReference type="EMBL" id="CAD6444184.1"/>
    </source>
</evidence>
<feature type="compositionally biased region" description="Polar residues" evidence="1">
    <location>
        <begin position="435"/>
        <end position="446"/>
    </location>
</feature>
<dbReference type="AlphaFoldDB" id="A0A8H2VSE5"/>
<feature type="region of interest" description="Disordered" evidence="1">
    <location>
        <begin position="775"/>
        <end position="794"/>
    </location>
</feature>
<protein>
    <submittedName>
        <fullName evidence="2">82849f8e-6460-4937-8c19-f1d7d7b7fb85</fullName>
    </submittedName>
</protein>
<gene>
    <name evidence="2" type="ORF">SCLTRI_LOCUS3975</name>
</gene>
<feature type="region of interest" description="Disordered" evidence="1">
    <location>
        <begin position="915"/>
        <end position="942"/>
    </location>
</feature>
<organism evidence="2 3">
    <name type="scientific">Sclerotinia trifoliorum</name>
    <dbReference type="NCBI Taxonomy" id="28548"/>
    <lineage>
        <taxon>Eukaryota</taxon>
        <taxon>Fungi</taxon>
        <taxon>Dikarya</taxon>
        <taxon>Ascomycota</taxon>
        <taxon>Pezizomycotina</taxon>
        <taxon>Leotiomycetes</taxon>
        <taxon>Helotiales</taxon>
        <taxon>Sclerotiniaceae</taxon>
        <taxon>Sclerotinia</taxon>
    </lineage>
</organism>
<evidence type="ECO:0000313" key="3">
    <source>
        <dbReference type="Proteomes" id="UP000624404"/>
    </source>
</evidence>
<feature type="compositionally biased region" description="Low complexity" evidence="1">
    <location>
        <begin position="784"/>
        <end position="794"/>
    </location>
</feature>
<accession>A0A8H2VSE5</accession>
<keyword evidence="3" id="KW-1185">Reference proteome</keyword>
<name>A0A8H2VSE5_9HELO</name>
<feature type="region of interest" description="Disordered" evidence="1">
    <location>
        <begin position="132"/>
        <end position="172"/>
    </location>
</feature>
<feature type="compositionally biased region" description="Polar residues" evidence="1">
    <location>
        <begin position="915"/>
        <end position="931"/>
    </location>
</feature>
<comment type="caution">
    <text evidence="2">The sequence shown here is derived from an EMBL/GenBank/DDBJ whole genome shotgun (WGS) entry which is preliminary data.</text>
</comment>
<feature type="compositionally biased region" description="Basic residues" evidence="1">
    <location>
        <begin position="11"/>
        <end position="21"/>
    </location>
</feature>